<dbReference type="RefSeq" id="WP_207681870.1">
    <property type="nucleotide sequence ID" value="NZ_CP061800.1"/>
</dbReference>
<sequence length="822" mass="93595">MKFNTGIIRNILCFFILTALMLLWGCAVPSGPVCKKNEKNYCKTAERFTGQWYDYYKRALSCMEGKCYPETISELKQAIKRRPGEKRWANTYGMHFMDYFPHRETGIAYYFMGDYEAAKPELEFSIEQEASARANFYLDKVRMRIMQQKELEPGTPSIFIISPPCSHAEACKPEDEGETRFGTSEPESQIEASGNSQDGVQEPERNSQTEAAEAEENRALQKPRGGCDERWIRDDPVIISGTAEDKQYVSEIMLSGKPVFMEASEQRVTFREELTLNQGTHKINITARNLLGGEEQCAIILHVDRSGPVILIESFRAGKIQGRVLDESGISSFFTETHGSHEDIPRKTDGSFTVFLKSGTTDAILVARDRLGNETKAAITAYTNAENKSPMLLAQNGIRDSRLHSFSKDKDRPEIMLKGWPDQATVFKKNVDIEGQAESRSNIRELSIQVENWKPETGNWKLETGNWKLEAGNWKLETGNWKLETGNWKLETGNWKSNDQVSSFKFQVSFNQSVGLGLGKNMVTIRATDASGRTGTKKIFITRKIPSVLQSKYRYAVKMYPFDDFERTRETDSFQRFFFSFPVFWNRSQVMGKEKRAWFQHFLFMSFRSRSRFQVMEHEQLKMIFQEYELDTVPQTSQVPHAPGTPPERSEYHQENLKMPHSLLLADTSEDGNGIEVIARLIDIRTSEILAVKDVYDESKDRAALKSMAEKLSEKFHRAFPLTDGIITDKKKFFLPFPKSGLKAMSPGDSFPDSDSETAPKVTEGWPVIIYREKTPARNSATGRRFGSDTDIITDASMGKDDTVVISDQDVEIRAGDRVITR</sequence>
<keyword evidence="3" id="KW-1185">Reference proteome</keyword>
<dbReference type="EMBL" id="CP061800">
    <property type="protein sequence ID" value="QTA86089.1"/>
    <property type="molecule type" value="Genomic_DNA"/>
</dbReference>
<reference evidence="2" key="1">
    <citation type="journal article" date="2021" name="Microb. Physiol.">
        <title>Proteogenomic Insights into the Physiology of Marine, Sulfate-Reducing, Filamentous Desulfonema limicola and Desulfonema magnum.</title>
        <authorList>
            <person name="Schnaars V."/>
            <person name="Wohlbrand L."/>
            <person name="Scheve S."/>
            <person name="Hinrichs C."/>
            <person name="Reinhardt R."/>
            <person name="Rabus R."/>
        </authorList>
    </citation>
    <scope>NUCLEOTIDE SEQUENCE</scope>
    <source>
        <strain evidence="2">4be13</strain>
    </source>
</reference>
<dbReference type="AlphaFoldDB" id="A0A975BI19"/>
<dbReference type="KEGG" id="dmm:dnm_021070"/>
<dbReference type="Proteomes" id="UP000663722">
    <property type="component" value="Chromosome"/>
</dbReference>
<dbReference type="Gene3D" id="1.25.40.10">
    <property type="entry name" value="Tetratricopeptide repeat domain"/>
    <property type="match status" value="1"/>
</dbReference>
<gene>
    <name evidence="2" type="ORF">dnm_021070</name>
</gene>
<dbReference type="InterPro" id="IPR011990">
    <property type="entry name" value="TPR-like_helical_dom_sf"/>
</dbReference>
<dbReference type="Gene3D" id="2.60.40.10">
    <property type="entry name" value="Immunoglobulins"/>
    <property type="match status" value="1"/>
</dbReference>
<proteinExistence type="predicted"/>
<evidence type="ECO:0000313" key="2">
    <source>
        <dbReference type="EMBL" id="QTA86089.1"/>
    </source>
</evidence>
<accession>A0A975BI19</accession>
<evidence type="ECO:0000256" key="1">
    <source>
        <dbReference type="SAM" id="MobiDB-lite"/>
    </source>
</evidence>
<evidence type="ECO:0000313" key="3">
    <source>
        <dbReference type="Proteomes" id="UP000663722"/>
    </source>
</evidence>
<name>A0A975BI19_9BACT</name>
<feature type="compositionally biased region" description="Basic and acidic residues" evidence="1">
    <location>
        <begin position="215"/>
        <end position="228"/>
    </location>
</feature>
<organism evidence="2 3">
    <name type="scientific">Desulfonema magnum</name>
    <dbReference type="NCBI Taxonomy" id="45655"/>
    <lineage>
        <taxon>Bacteria</taxon>
        <taxon>Pseudomonadati</taxon>
        <taxon>Thermodesulfobacteriota</taxon>
        <taxon>Desulfobacteria</taxon>
        <taxon>Desulfobacterales</taxon>
        <taxon>Desulfococcaceae</taxon>
        <taxon>Desulfonema</taxon>
    </lineage>
</organism>
<protein>
    <submittedName>
        <fullName evidence="2">Uncharacterized protein</fullName>
    </submittedName>
</protein>
<feature type="region of interest" description="Disordered" evidence="1">
    <location>
        <begin position="169"/>
        <end position="228"/>
    </location>
</feature>
<dbReference type="InterPro" id="IPR013783">
    <property type="entry name" value="Ig-like_fold"/>
</dbReference>
<feature type="compositionally biased region" description="Polar residues" evidence="1">
    <location>
        <begin position="181"/>
        <end position="199"/>
    </location>
</feature>